<dbReference type="PANTHER" id="PTHR13161:SF4">
    <property type="entry name" value="CLK4-ASSOCIATING SERINE_ARGININE RICH PROTEIN"/>
    <property type="match status" value="1"/>
</dbReference>
<dbReference type="GeneID" id="25742610"/>
<keyword evidence="2" id="KW-0508">mRNA splicing</keyword>
<feature type="region of interest" description="Disordered" evidence="3">
    <location>
        <begin position="119"/>
        <end position="150"/>
    </location>
</feature>
<dbReference type="Pfam" id="PF09750">
    <property type="entry name" value="DRY_EERY"/>
    <property type="match status" value="1"/>
</dbReference>
<evidence type="ECO:0000259" key="4">
    <source>
        <dbReference type="SMART" id="SM01141"/>
    </source>
</evidence>
<evidence type="ECO:0000256" key="2">
    <source>
        <dbReference type="ARBA" id="ARBA00023187"/>
    </source>
</evidence>
<dbReference type="GO" id="GO:0008380">
    <property type="term" value="P:RNA splicing"/>
    <property type="evidence" value="ECO:0007669"/>
    <property type="project" value="UniProtKB-KW"/>
</dbReference>
<dbReference type="SMART" id="SM01141">
    <property type="entry name" value="DRY_EERY"/>
    <property type="match status" value="1"/>
</dbReference>
<organism evidence="5 6">
    <name type="scientific">Monoraphidium neglectum</name>
    <dbReference type="NCBI Taxonomy" id="145388"/>
    <lineage>
        <taxon>Eukaryota</taxon>
        <taxon>Viridiplantae</taxon>
        <taxon>Chlorophyta</taxon>
        <taxon>core chlorophytes</taxon>
        <taxon>Chlorophyceae</taxon>
        <taxon>CS clade</taxon>
        <taxon>Sphaeropleales</taxon>
        <taxon>Selenastraceae</taxon>
        <taxon>Monoraphidium</taxon>
    </lineage>
</organism>
<accession>A0A0D2M3U0</accession>
<dbReference type="RefSeq" id="XP_013897249.1">
    <property type="nucleotide sequence ID" value="XM_014041795.1"/>
</dbReference>
<dbReference type="Proteomes" id="UP000054498">
    <property type="component" value="Unassembled WGS sequence"/>
</dbReference>
<proteinExistence type="predicted"/>
<evidence type="ECO:0000256" key="1">
    <source>
        <dbReference type="ARBA" id="ARBA00022664"/>
    </source>
</evidence>
<keyword evidence="1" id="KW-0507">mRNA processing</keyword>
<feature type="domain" description="Suppressor of white apricot N-terminal" evidence="4">
    <location>
        <begin position="44"/>
        <end position="128"/>
    </location>
</feature>
<dbReference type="InterPro" id="IPR019147">
    <property type="entry name" value="SWAP_N_domain"/>
</dbReference>
<sequence>MANYYHEARAHTKKLKLMQEEGAKRRDRRLDAKAEAGVVEDPMQLLLIDGRSCKLHRNAEQHAALERGDGLIPWNGAQDNLIDRFDGRALLDFYRDPPPGARQEKTHQEERLDELLNGEEPLTHGGLGAPGPGLMNTGGPAGEAAPLHLF</sequence>
<reference evidence="5 6" key="1">
    <citation type="journal article" date="2013" name="BMC Genomics">
        <title>Reconstruction of the lipid metabolism for the microalga Monoraphidium neglectum from its genome sequence reveals characteristics suitable for biofuel production.</title>
        <authorList>
            <person name="Bogen C."/>
            <person name="Al-Dilaimi A."/>
            <person name="Albersmeier A."/>
            <person name="Wichmann J."/>
            <person name="Grundmann M."/>
            <person name="Rupp O."/>
            <person name="Lauersen K.J."/>
            <person name="Blifernez-Klassen O."/>
            <person name="Kalinowski J."/>
            <person name="Goesmann A."/>
            <person name="Mussgnug J.H."/>
            <person name="Kruse O."/>
        </authorList>
    </citation>
    <scope>NUCLEOTIDE SEQUENCE [LARGE SCALE GENOMIC DNA]</scope>
    <source>
        <strain evidence="5 6">SAG 48.87</strain>
    </source>
</reference>
<protein>
    <submittedName>
        <fullName evidence="5">Splicing factor, arginine/serine-rich16</fullName>
    </submittedName>
</protein>
<dbReference type="KEGG" id="mng:MNEG_9735"/>
<evidence type="ECO:0000256" key="3">
    <source>
        <dbReference type="SAM" id="MobiDB-lite"/>
    </source>
</evidence>
<dbReference type="GO" id="GO:0006397">
    <property type="term" value="P:mRNA processing"/>
    <property type="evidence" value="ECO:0007669"/>
    <property type="project" value="UniProtKB-KW"/>
</dbReference>
<evidence type="ECO:0000313" key="5">
    <source>
        <dbReference type="EMBL" id="KIY98229.1"/>
    </source>
</evidence>
<keyword evidence="6" id="KW-1185">Reference proteome</keyword>
<dbReference type="PANTHER" id="PTHR13161">
    <property type="entry name" value="SPLICING FACTOR SUPPRESSOR OF WHITE APRICOT"/>
    <property type="match status" value="1"/>
</dbReference>
<name>A0A0D2M3U0_9CHLO</name>
<gene>
    <name evidence="5" type="ORF">MNEG_9735</name>
</gene>
<dbReference type="InterPro" id="IPR040397">
    <property type="entry name" value="SWAP"/>
</dbReference>
<dbReference type="OrthoDB" id="10070965at2759"/>
<dbReference type="STRING" id="145388.A0A0D2M3U0"/>
<evidence type="ECO:0000313" key="6">
    <source>
        <dbReference type="Proteomes" id="UP000054498"/>
    </source>
</evidence>
<dbReference type="AlphaFoldDB" id="A0A0D2M3U0"/>
<dbReference type="EMBL" id="KK102263">
    <property type="protein sequence ID" value="KIY98229.1"/>
    <property type="molecule type" value="Genomic_DNA"/>
</dbReference>